<dbReference type="Proteomes" id="UP001152523">
    <property type="component" value="Unassembled WGS sequence"/>
</dbReference>
<evidence type="ECO:0000313" key="3">
    <source>
        <dbReference type="Proteomes" id="UP001152523"/>
    </source>
</evidence>
<dbReference type="PANTHER" id="PTHR11439:SF498">
    <property type="entry name" value="DNAK FAMILY PROTEIN"/>
    <property type="match status" value="1"/>
</dbReference>
<organism evidence="2 3">
    <name type="scientific">Cuscuta epithymum</name>
    <dbReference type="NCBI Taxonomy" id="186058"/>
    <lineage>
        <taxon>Eukaryota</taxon>
        <taxon>Viridiplantae</taxon>
        <taxon>Streptophyta</taxon>
        <taxon>Embryophyta</taxon>
        <taxon>Tracheophyta</taxon>
        <taxon>Spermatophyta</taxon>
        <taxon>Magnoliopsida</taxon>
        <taxon>eudicotyledons</taxon>
        <taxon>Gunneridae</taxon>
        <taxon>Pentapetalae</taxon>
        <taxon>asterids</taxon>
        <taxon>lamiids</taxon>
        <taxon>Solanales</taxon>
        <taxon>Convolvulaceae</taxon>
        <taxon>Cuscuteae</taxon>
        <taxon>Cuscuta</taxon>
        <taxon>Cuscuta subgen. Cuscuta</taxon>
    </lineage>
</organism>
<dbReference type="AlphaFoldDB" id="A0AAV0DMC1"/>
<reference evidence="2" key="1">
    <citation type="submission" date="2022-07" db="EMBL/GenBank/DDBJ databases">
        <authorList>
            <person name="Macas J."/>
            <person name="Novak P."/>
            <person name="Neumann P."/>
        </authorList>
    </citation>
    <scope>NUCLEOTIDE SEQUENCE</scope>
</reference>
<dbReference type="InterPro" id="IPR043502">
    <property type="entry name" value="DNA/RNA_pol_sf"/>
</dbReference>
<gene>
    <name evidence="2" type="ORF">CEPIT_LOCUS17071</name>
</gene>
<keyword evidence="3" id="KW-1185">Reference proteome</keyword>
<protein>
    <recommendedName>
        <fullName evidence="1">Reverse transcriptase Ty1/copia-type domain-containing protein</fullName>
    </recommendedName>
</protein>
<comment type="caution">
    <text evidence="2">The sequence shown here is derived from an EMBL/GenBank/DDBJ whole genome shotgun (WGS) entry which is preliminary data.</text>
</comment>
<dbReference type="CDD" id="cd09272">
    <property type="entry name" value="RNase_HI_RT_Ty1"/>
    <property type="match status" value="1"/>
</dbReference>
<name>A0AAV0DMC1_9ASTE</name>
<accession>A0AAV0DMC1</accession>
<dbReference type="PANTHER" id="PTHR11439">
    <property type="entry name" value="GAG-POL-RELATED RETROTRANSPOSON"/>
    <property type="match status" value="1"/>
</dbReference>
<evidence type="ECO:0000259" key="1">
    <source>
        <dbReference type="Pfam" id="PF07727"/>
    </source>
</evidence>
<evidence type="ECO:0000313" key="2">
    <source>
        <dbReference type="EMBL" id="CAH9105185.1"/>
    </source>
</evidence>
<sequence length="307" mass="34670">MAHIESVKGYLDAQFSIKDLGQLKYFLGIEVARSQEGFVLSQRKYTLDILEESGLLGGRPSSFPMEQNLKLRPDDDSPPVDASSYRRLIGRLLYLTVTRPDIVYSVSHLSQFLSNPRQTHLDAALRILRYLKQTPGQGIFLSSDNDATLKGYCDADWAGCSFTRRSSTGYFITLGNSPISWRTKKQSVVSRSSAEAEYRAMAVTVSEILWLRWLLGDLMITQKGPTPLHCDNQAARHIAMNPVFHERTKHVEIDCYFVRERVATDEIQHVSISTANQVADIFTKALGADRFQFLRSKLGVRDLHTPP</sequence>
<dbReference type="InterPro" id="IPR013103">
    <property type="entry name" value="RVT_2"/>
</dbReference>
<feature type="domain" description="Reverse transcriptase Ty1/copia-type" evidence="1">
    <location>
        <begin position="2"/>
        <end position="66"/>
    </location>
</feature>
<dbReference type="EMBL" id="CAMAPF010000129">
    <property type="protein sequence ID" value="CAH9105185.1"/>
    <property type="molecule type" value="Genomic_DNA"/>
</dbReference>
<dbReference type="SUPFAM" id="SSF56672">
    <property type="entry name" value="DNA/RNA polymerases"/>
    <property type="match status" value="1"/>
</dbReference>
<dbReference type="Pfam" id="PF07727">
    <property type="entry name" value="RVT_2"/>
    <property type="match status" value="1"/>
</dbReference>
<proteinExistence type="predicted"/>